<keyword evidence="4" id="KW-1185">Reference proteome</keyword>
<evidence type="ECO:0000256" key="2">
    <source>
        <dbReference type="SAM" id="Phobius"/>
    </source>
</evidence>
<keyword evidence="2" id="KW-0472">Membrane</keyword>
<keyword evidence="2" id="KW-1133">Transmembrane helix</keyword>
<sequence>MASNSTALPFDKDEVVDVITGFIYYMNSTLNATENHVNATENATLSEETIDPEVQDFGSSVKSLGLTSIIVISVACILAFGTGCFCALKRTRRKATKIVSIRSIGTISSQNSLEENKSPKKAQTPSPAATEYHTPKPPESQPRCPPHTHTSYMWNPMCTIDCTSHACHGAGAAAGVEGSVTGHEGSDNGERTIHITLSNSKIFGQSNSCSKFPDF</sequence>
<reference evidence="3 4" key="1">
    <citation type="submission" date="2024-03" db="EMBL/GenBank/DDBJ databases">
        <title>Complete genome sequence of the green alga Chloropicon roscoffensis RCC1871.</title>
        <authorList>
            <person name="Lemieux C."/>
            <person name="Pombert J.-F."/>
            <person name="Otis C."/>
            <person name="Turmel M."/>
        </authorList>
    </citation>
    <scope>NUCLEOTIDE SEQUENCE [LARGE SCALE GENOMIC DNA]</scope>
    <source>
        <strain evidence="3 4">RCC1871</strain>
    </source>
</reference>
<accession>A0AAX4P6H5</accession>
<feature type="transmembrane region" description="Helical" evidence="2">
    <location>
        <begin position="64"/>
        <end position="88"/>
    </location>
</feature>
<evidence type="ECO:0000256" key="1">
    <source>
        <dbReference type="SAM" id="MobiDB-lite"/>
    </source>
</evidence>
<feature type="region of interest" description="Disordered" evidence="1">
    <location>
        <begin position="110"/>
        <end position="145"/>
    </location>
</feature>
<feature type="compositionally biased region" description="Pro residues" evidence="1">
    <location>
        <begin position="135"/>
        <end position="145"/>
    </location>
</feature>
<dbReference type="EMBL" id="CP151504">
    <property type="protein sequence ID" value="WZN61676.1"/>
    <property type="molecule type" value="Genomic_DNA"/>
</dbReference>
<evidence type="ECO:0000313" key="4">
    <source>
        <dbReference type="Proteomes" id="UP001472866"/>
    </source>
</evidence>
<dbReference type="AlphaFoldDB" id="A0AAX4P6H5"/>
<keyword evidence="2" id="KW-0812">Transmembrane</keyword>
<evidence type="ECO:0000313" key="3">
    <source>
        <dbReference type="EMBL" id="WZN61676.1"/>
    </source>
</evidence>
<dbReference type="Proteomes" id="UP001472866">
    <property type="component" value="Chromosome 04"/>
</dbReference>
<gene>
    <name evidence="3" type="ORF">HKI87_04g32110</name>
</gene>
<protein>
    <submittedName>
        <fullName evidence="3">Uncharacterized protein</fullName>
    </submittedName>
</protein>
<organism evidence="3 4">
    <name type="scientific">Chloropicon roscoffensis</name>
    <dbReference type="NCBI Taxonomy" id="1461544"/>
    <lineage>
        <taxon>Eukaryota</taxon>
        <taxon>Viridiplantae</taxon>
        <taxon>Chlorophyta</taxon>
        <taxon>Chloropicophyceae</taxon>
        <taxon>Chloropicales</taxon>
        <taxon>Chloropicaceae</taxon>
        <taxon>Chloropicon</taxon>
    </lineage>
</organism>
<proteinExistence type="predicted"/>
<name>A0AAX4P6H5_9CHLO</name>